<evidence type="ECO:0000256" key="2">
    <source>
        <dbReference type="SAM" id="MobiDB-lite"/>
    </source>
</evidence>
<dbReference type="Pfam" id="PF07676">
    <property type="entry name" value="PD40"/>
    <property type="match status" value="6"/>
</dbReference>
<evidence type="ECO:0000313" key="4">
    <source>
        <dbReference type="Proteomes" id="UP000178943"/>
    </source>
</evidence>
<dbReference type="InterPro" id="IPR011042">
    <property type="entry name" value="6-blade_b-propeller_TolB-like"/>
</dbReference>
<feature type="region of interest" description="Disordered" evidence="2">
    <location>
        <begin position="46"/>
        <end position="79"/>
    </location>
</feature>
<comment type="caution">
    <text evidence="3">The sequence shown here is derived from an EMBL/GenBank/DDBJ whole genome shotgun (WGS) entry which is preliminary data.</text>
</comment>
<accession>A0A1F5VV45</accession>
<evidence type="ECO:0000313" key="3">
    <source>
        <dbReference type="EMBL" id="OGF67286.1"/>
    </source>
</evidence>
<comment type="similarity">
    <text evidence="1">Belongs to the TolB family.</text>
</comment>
<sequence length="387" mass="42529">MLMTIPMLNKSKPKRIKPRSSRRVHIIAAAIAICCVVCQCGKDNPVTPQPPQPPSQAQPVNITSDSSHDDQNPAFSPDGQFILFSSKRNGSSGNLNLWVMTVTGAGASAVTNSSDSDNVNMPGSSWSKSGNRICFSSDRNGNDEIWTVMPDGTGFKRITFDDAPDWEPTFSPDGNWIVFQSNRDNNWDIYKININTGNTIRLTNNAADDWEPNWSPVGNRIVFQSNRTGNWDIFVMNADGTGQQNITGNPAEDTDPSWSPDGSKIVYSSNYGGLAEADIFVVTSDGGGTPIQITNNPAYDGAPSFSPDGKSIAFESNRSGNLDIWIVEISTSFSNGVSIEKAPVRKKTKPGLKDDRRKLKKKWRHLKDRETSYSTPTSLFNYFHSSF</sequence>
<dbReference type="Proteomes" id="UP000178943">
    <property type="component" value="Unassembled WGS sequence"/>
</dbReference>
<feature type="compositionally biased region" description="Pro residues" evidence="2">
    <location>
        <begin position="47"/>
        <end position="56"/>
    </location>
</feature>
<dbReference type="Gene3D" id="2.120.10.30">
    <property type="entry name" value="TolB, C-terminal domain"/>
    <property type="match status" value="3"/>
</dbReference>
<protein>
    <recommendedName>
        <fullName evidence="5">DUF5050 domain-containing protein</fullName>
    </recommendedName>
</protein>
<dbReference type="AlphaFoldDB" id="A0A1F5VV45"/>
<evidence type="ECO:0008006" key="5">
    <source>
        <dbReference type="Google" id="ProtNLM"/>
    </source>
</evidence>
<feature type="region of interest" description="Disordered" evidence="2">
    <location>
        <begin position="1"/>
        <end position="21"/>
    </location>
</feature>
<gene>
    <name evidence="3" type="ORF">A2Y62_03280</name>
</gene>
<proteinExistence type="inferred from homology"/>
<evidence type="ECO:0000256" key="1">
    <source>
        <dbReference type="ARBA" id="ARBA00009820"/>
    </source>
</evidence>
<reference evidence="3 4" key="1">
    <citation type="journal article" date="2016" name="Nat. Commun.">
        <title>Thousands of microbial genomes shed light on interconnected biogeochemical processes in an aquifer system.</title>
        <authorList>
            <person name="Anantharaman K."/>
            <person name="Brown C.T."/>
            <person name="Hug L.A."/>
            <person name="Sharon I."/>
            <person name="Castelle C.J."/>
            <person name="Probst A.J."/>
            <person name="Thomas B.C."/>
            <person name="Singh A."/>
            <person name="Wilkins M.J."/>
            <person name="Karaoz U."/>
            <person name="Brodie E.L."/>
            <person name="Williams K.H."/>
            <person name="Hubbard S.S."/>
            <person name="Banfield J.F."/>
        </authorList>
    </citation>
    <scope>NUCLEOTIDE SEQUENCE [LARGE SCALE GENOMIC DNA]</scope>
</reference>
<feature type="compositionally biased region" description="Basic residues" evidence="2">
    <location>
        <begin position="11"/>
        <end position="21"/>
    </location>
</feature>
<dbReference type="SUPFAM" id="SSF82171">
    <property type="entry name" value="DPP6 N-terminal domain-like"/>
    <property type="match status" value="1"/>
</dbReference>
<organism evidence="3 4">
    <name type="scientific">Candidatus Fischerbacteria bacterium RBG_13_37_8</name>
    <dbReference type="NCBI Taxonomy" id="1817863"/>
    <lineage>
        <taxon>Bacteria</taxon>
        <taxon>Candidatus Fischeribacteriota</taxon>
    </lineage>
</organism>
<dbReference type="InterPro" id="IPR011659">
    <property type="entry name" value="WD40"/>
</dbReference>
<dbReference type="STRING" id="1817863.A2Y62_03280"/>
<dbReference type="PANTHER" id="PTHR36842">
    <property type="entry name" value="PROTEIN TOLB HOMOLOG"/>
    <property type="match status" value="1"/>
</dbReference>
<dbReference type="EMBL" id="MFGW01000063">
    <property type="protein sequence ID" value="OGF67286.1"/>
    <property type="molecule type" value="Genomic_DNA"/>
</dbReference>
<name>A0A1F5VV45_9BACT</name>
<dbReference type="PANTHER" id="PTHR36842:SF1">
    <property type="entry name" value="PROTEIN TOLB"/>
    <property type="match status" value="1"/>
</dbReference>